<dbReference type="InterPro" id="IPR002104">
    <property type="entry name" value="Integrase_catalytic"/>
</dbReference>
<name>A0A553ZYH6_9BACI</name>
<dbReference type="InterPro" id="IPR011010">
    <property type="entry name" value="DNA_brk_join_enz"/>
</dbReference>
<dbReference type="InterPro" id="IPR044068">
    <property type="entry name" value="CB"/>
</dbReference>
<evidence type="ECO:0000259" key="5">
    <source>
        <dbReference type="PROSITE" id="PS51898"/>
    </source>
</evidence>
<reference evidence="7 8" key="1">
    <citation type="submission" date="2019-07" db="EMBL/GenBank/DDBJ databases">
        <authorList>
            <person name="Park Y.J."/>
            <person name="Jeong S.E."/>
            <person name="Jung H.S."/>
        </authorList>
    </citation>
    <scope>NUCLEOTIDE SEQUENCE [LARGE SCALE GENOMIC DNA]</scope>
    <source>
        <strain evidence="8">P16(2019)</strain>
    </source>
</reference>
<keyword evidence="3" id="KW-0233">DNA recombination</keyword>
<feature type="domain" description="Core-binding (CB)" evidence="6">
    <location>
        <begin position="5"/>
        <end position="95"/>
    </location>
</feature>
<dbReference type="InterPro" id="IPR004107">
    <property type="entry name" value="Integrase_SAM-like_N"/>
</dbReference>
<evidence type="ECO:0000256" key="2">
    <source>
        <dbReference type="ARBA" id="ARBA00023125"/>
    </source>
</evidence>
<evidence type="ECO:0000259" key="6">
    <source>
        <dbReference type="PROSITE" id="PS51900"/>
    </source>
</evidence>
<dbReference type="PROSITE" id="PS51898">
    <property type="entry name" value="TYR_RECOMBINASE"/>
    <property type="match status" value="1"/>
</dbReference>
<dbReference type="InterPro" id="IPR010998">
    <property type="entry name" value="Integrase_recombinase_N"/>
</dbReference>
<evidence type="ECO:0000256" key="4">
    <source>
        <dbReference type="PROSITE-ProRule" id="PRU01248"/>
    </source>
</evidence>
<keyword evidence="1" id="KW-0229">DNA integration</keyword>
<dbReference type="Gene3D" id="1.10.150.130">
    <property type="match status" value="1"/>
</dbReference>
<dbReference type="PROSITE" id="PS51900">
    <property type="entry name" value="CB"/>
    <property type="match status" value="1"/>
</dbReference>
<dbReference type="Pfam" id="PF00589">
    <property type="entry name" value="Phage_integrase"/>
    <property type="match status" value="1"/>
</dbReference>
<dbReference type="Proteomes" id="UP000318521">
    <property type="component" value="Unassembled WGS sequence"/>
</dbReference>
<evidence type="ECO:0000256" key="1">
    <source>
        <dbReference type="ARBA" id="ARBA00022908"/>
    </source>
</evidence>
<dbReference type="PANTHER" id="PTHR30349:SF86">
    <property type="entry name" value="INTEGRASE_RECOMBINASE AQ_AA09-RELATED"/>
    <property type="match status" value="1"/>
</dbReference>
<keyword evidence="8" id="KW-1185">Reference proteome</keyword>
<feature type="domain" description="Tyr recombinase" evidence="5">
    <location>
        <begin position="119"/>
        <end position="334"/>
    </location>
</feature>
<dbReference type="OrthoDB" id="2349923at2"/>
<dbReference type="GO" id="GO:0015074">
    <property type="term" value="P:DNA integration"/>
    <property type="evidence" value="ECO:0007669"/>
    <property type="project" value="UniProtKB-KW"/>
</dbReference>
<evidence type="ECO:0000313" key="7">
    <source>
        <dbReference type="EMBL" id="TSB46489.1"/>
    </source>
</evidence>
<dbReference type="PANTHER" id="PTHR30349">
    <property type="entry name" value="PHAGE INTEGRASE-RELATED"/>
    <property type="match status" value="1"/>
</dbReference>
<dbReference type="Pfam" id="PF02899">
    <property type="entry name" value="Phage_int_SAM_1"/>
    <property type="match status" value="1"/>
</dbReference>
<dbReference type="InterPro" id="IPR013762">
    <property type="entry name" value="Integrase-like_cat_sf"/>
</dbReference>
<gene>
    <name evidence="7" type="ORF">FN960_11860</name>
</gene>
<accession>A0A553ZYH6</accession>
<organism evidence="7 8">
    <name type="scientific">Alkalicoccobacillus porphyridii</name>
    <dbReference type="NCBI Taxonomy" id="2597270"/>
    <lineage>
        <taxon>Bacteria</taxon>
        <taxon>Bacillati</taxon>
        <taxon>Bacillota</taxon>
        <taxon>Bacilli</taxon>
        <taxon>Bacillales</taxon>
        <taxon>Bacillaceae</taxon>
        <taxon>Alkalicoccobacillus</taxon>
    </lineage>
</organism>
<dbReference type="InterPro" id="IPR050090">
    <property type="entry name" value="Tyrosine_recombinase_XerCD"/>
</dbReference>
<proteinExistence type="predicted"/>
<dbReference type="Gene3D" id="1.10.443.10">
    <property type="entry name" value="Intergrase catalytic core"/>
    <property type="match status" value="1"/>
</dbReference>
<dbReference type="AlphaFoldDB" id="A0A553ZYH6"/>
<dbReference type="RefSeq" id="WP_143848936.1">
    <property type="nucleotide sequence ID" value="NZ_VLXZ01000006.1"/>
</dbReference>
<sequence length="334" mass="39193">MTDLYTHPVFVTDFLISLEEKGRASSTIKRYSYDLEDFFKWLMSDQDQDMQTIWTTLTHDQLDTFFLYLMEKRGYKVRTIRRIISVTKQLAKFTISTGMIVRHPATVYEPPKLTVTPLERNEWLSQDEVDQLLSSVRSEKGLSENQLLARPMLTKRNDWILSLFIIYGLTLQEVARITMFDIQFARNQLVVRSTSDSTKTRVIQLEEEDKQKAFAYYQMIPEPVRPKQHSKQPFHVAFDFQRRTFHWSYQQDHPKALTEIAIQKMIRGEVERSGLRKGISAQHLRHTFILKKLCSGTSVDELQQYLGFSSTLSLDRCLLTLDHLNAQERLLLTS</sequence>
<dbReference type="GO" id="GO:0006310">
    <property type="term" value="P:DNA recombination"/>
    <property type="evidence" value="ECO:0007669"/>
    <property type="project" value="UniProtKB-KW"/>
</dbReference>
<dbReference type="GO" id="GO:0003677">
    <property type="term" value="F:DNA binding"/>
    <property type="evidence" value="ECO:0007669"/>
    <property type="project" value="UniProtKB-UniRule"/>
</dbReference>
<protein>
    <submittedName>
        <fullName evidence="7">Tyrosine-type recombinase/integrase</fullName>
    </submittedName>
</protein>
<evidence type="ECO:0000256" key="3">
    <source>
        <dbReference type="ARBA" id="ARBA00023172"/>
    </source>
</evidence>
<dbReference type="EMBL" id="VLXZ01000006">
    <property type="protein sequence ID" value="TSB46489.1"/>
    <property type="molecule type" value="Genomic_DNA"/>
</dbReference>
<evidence type="ECO:0000313" key="8">
    <source>
        <dbReference type="Proteomes" id="UP000318521"/>
    </source>
</evidence>
<dbReference type="SUPFAM" id="SSF56349">
    <property type="entry name" value="DNA breaking-rejoining enzymes"/>
    <property type="match status" value="1"/>
</dbReference>
<dbReference type="CDD" id="cd00397">
    <property type="entry name" value="DNA_BRE_C"/>
    <property type="match status" value="1"/>
</dbReference>
<keyword evidence="2 4" id="KW-0238">DNA-binding</keyword>
<comment type="caution">
    <text evidence="7">The sequence shown here is derived from an EMBL/GenBank/DDBJ whole genome shotgun (WGS) entry which is preliminary data.</text>
</comment>